<protein>
    <submittedName>
        <fullName evidence="10">3-deoxy-D-manno-octulosonic acid kinase</fullName>
        <ecNumber evidence="10">2.7.1.-</ecNumber>
    </submittedName>
</protein>
<keyword evidence="2" id="KW-1003">Cell membrane</keyword>
<evidence type="ECO:0000313" key="10">
    <source>
        <dbReference type="EMBL" id="VAW85880.1"/>
    </source>
</evidence>
<sequence>MKPLETTVDNQHILYDVERIANIAAFSFDPEILHSHGQLSGTAQGRGNTFFFQYEDVALVLRHFRRGGKVAAMGKDRYFWTGLTRTRAWREWYLLAKLHAMGLPVPLPVAARVIRKGLYYRADLVTQCIANTVSLAQRLRQGPLDEMVWSKIAYCLYRFHTLGVYHSDLNAHNILLDVQDEVYLIDFDKGEMRKPALGWQQKNLARLLRSLNKLKRLEGDGFAFADADWSLLLRIYNAA</sequence>
<organism evidence="10">
    <name type="scientific">hydrothermal vent metagenome</name>
    <dbReference type="NCBI Taxonomy" id="652676"/>
    <lineage>
        <taxon>unclassified sequences</taxon>
        <taxon>metagenomes</taxon>
        <taxon>ecological metagenomes</taxon>
    </lineage>
</organism>
<dbReference type="NCBIfam" id="NF002475">
    <property type="entry name" value="PRK01723.1"/>
    <property type="match status" value="1"/>
</dbReference>
<keyword evidence="4 10" id="KW-0808">Transferase</keyword>
<evidence type="ECO:0000256" key="3">
    <source>
        <dbReference type="ARBA" id="ARBA00022519"/>
    </source>
</evidence>
<keyword evidence="9" id="KW-0472">Membrane</keyword>
<evidence type="ECO:0000256" key="9">
    <source>
        <dbReference type="ARBA" id="ARBA00023136"/>
    </source>
</evidence>
<keyword evidence="7" id="KW-0067">ATP-binding</keyword>
<evidence type="ECO:0000256" key="6">
    <source>
        <dbReference type="ARBA" id="ARBA00022777"/>
    </source>
</evidence>
<comment type="subcellular location">
    <subcellularLocation>
        <location evidence="1">Cell inner membrane</location>
        <topology evidence="1">Peripheral membrane protein</topology>
        <orientation evidence="1">Cytoplasmic side</orientation>
    </subcellularLocation>
</comment>
<dbReference type="GO" id="GO:0005886">
    <property type="term" value="C:plasma membrane"/>
    <property type="evidence" value="ECO:0007669"/>
    <property type="project" value="UniProtKB-SubCell"/>
</dbReference>
<dbReference type="InterPro" id="IPR011009">
    <property type="entry name" value="Kinase-like_dom_sf"/>
</dbReference>
<name>A0A3B0ZA77_9ZZZZ</name>
<keyword evidence="6 10" id="KW-0418">Kinase</keyword>
<dbReference type="InterPro" id="IPR022826">
    <property type="entry name" value="KDO_kinase"/>
</dbReference>
<dbReference type="Pfam" id="PF06293">
    <property type="entry name" value="Kdo"/>
    <property type="match status" value="1"/>
</dbReference>
<reference evidence="10" key="1">
    <citation type="submission" date="2018-06" db="EMBL/GenBank/DDBJ databases">
        <authorList>
            <person name="Zhirakovskaya E."/>
        </authorList>
    </citation>
    <scope>NUCLEOTIDE SEQUENCE</scope>
</reference>
<dbReference type="EMBL" id="UOFQ01000031">
    <property type="protein sequence ID" value="VAW85880.1"/>
    <property type="molecule type" value="Genomic_DNA"/>
</dbReference>
<proteinExistence type="inferred from homology"/>
<keyword evidence="3" id="KW-0997">Cell inner membrane</keyword>
<dbReference type="AlphaFoldDB" id="A0A3B0ZA77"/>
<dbReference type="GO" id="GO:0016301">
    <property type="term" value="F:kinase activity"/>
    <property type="evidence" value="ECO:0007669"/>
    <property type="project" value="UniProtKB-KW"/>
</dbReference>
<dbReference type="HAMAP" id="MF_00521">
    <property type="entry name" value="KDO_kinase"/>
    <property type="match status" value="1"/>
</dbReference>
<keyword evidence="5" id="KW-0547">Nucleotide-binding</keyword>
<dbReference type="EC" id="2.7.1.-" evidence="10"/>
<accession>A0A3B0ZA77</accession>
<evidence type="ECO:0000256" key="4">
    <source>
        <dbReference type="ARBA" id="ARBA00022679"/>
    </source>
</evidence>
<dbReference type="GO" id="GO:0005524">
    <property type="term" value="F:ATP binding"/>
    <property type="evidence" value="ECO:0007669"/>
    <property type="project" value="UniProtKB-KW"/>
</dbReference>
<dbReference type="SUPFAM" id="SSF56112">
    <property type="entry name" value="Protein kinase-like (PK-like)"/>
    <property type="match status" value="1"/>
</dbReference>
<dbReference type="GO" id="GO:0009103">
    <property type="term" value="P:lipopolysaccharide biosynthetic process"/>
    <property type="evidence" value="ECO:0007669"/>
    <property type="project" value="UniProtKB-KW"/>
</dbReference>
<dbReference type="GO" id="GO:0016773">
    <property type="term" value="F:phosphotransferase activity, alcohol group as acceptor"/>
    <property type="evidence" value="ECO:0007669"/>
    <property type="project" value="InterPro"/>
</dbReference>
<dbReference type="Gene3D" id="1.10.510.10">
    <property type="entry name" value="Transferase(Phosphotransferase) domain 1"/>
    <property type="match status" value="1"/>
</dbReference>
<evidence type="ECO:0000256" key="2">
    <source>
        <dbReference type="ARBA" id="ARBA00022475"/>
    </source>
</evidence>
<evidence type="ECO:0000256" key="8">
    <source>
        <dbReference type="ARBA" id="ARBA00022985"/>
    </source>
</evidence>
<evidence type="ECO:0000256" key="1">
    <source>
        <dbReference type="ARBA" id="ARBA00004515"/>
    </source>
</evidence>
<gene>
    <name evidence="10" type="ORF">MNBD_GAMMA17-1483</name>
</gene>
<evidence type="ECO:0000256" key="5">
    <source>
        <dbReference type="ARBA" id="ARBA00022741"/>
    </source>
</evidence>
<keyword evidence="8" id="KW-0448">Lipopolysaccharide biosynthesis</keyword>
<evidence type="ECO:0000256" key="7">
    <source>
        <dbReference type="ARBA" id="ARBA00022840"/>
    </source>
</evidence>